<proteinExistence type="predicted"/>
<dbReference type="PANTHER" id="PTHR10257:SF3">
    <property type="entry name" value="SERINE_THREONINE-PROTEIN PHOSPHATASE 2A 56 KDA REGULATORY SUBUNIT GAMMA ISOFORM"/>
    <property type="match status" value="1"/>
</dbReference>
<evidence type="ECO:0000313" key="1">
    <source>
        <dbReference type="EMBL" id="KAK8899004.1"/>
    </source>
</evidence>
<dbReference type="PANTHER" id="PTHR10257">
    <property type="entry name" value="SERINE/THREONINE PROTEIN PHOSPHATASE 2A PP2A REGULATORY SUBUNIT B"/>
    <property type="match status" value="1"/>
</dbReference>
<dbReference type="InterPro" id="IPR002554">
    <property type="entry name" value="PP2A_B56"/>
</dbReference>
<gene>
    <name evidence="1" type="ORF">M9Y10_001300</name>
</gene>
<comment type="caution">
    <text evidence="1">The sequence shown here is derived from an EMBL/GenBank/DDBJ whole genome shotgun (WGS) entry which is preliminary data.</text>
</comment>
<dbReference type="SUPFAM" id="SSF48371">
    <property type="entry name" value="ARM repeat"/>
    <property type="match status" value="1"/>
</dbReference>
<dbReference type="EMBL" id="JAPFFF010000001">
    <property type="protein sequence ID" value="KAK8899004.1"/>
    <property type="molecule type" value="Genomic_DNA"/>
</dbReference>
<name>A0ABR2L6M4_9EUKA</name>
<protein>
    <submittedName>
        <fullName evidence="1">Uncharacterized protein</fullName>
    </submittedName>
</protein>
<reference evidence="1 2" key="1">
    <citation type="submission" date="2024-04" db="EMBL/GenBank/DDBJ databases">
        <title>Tritrichomonas musculus Genome.</title>
        <authorList>
            <person name="Alves-Ferreira E."/>
            <person name="Grigg M."/>
            <person name="Lorenzi H."/>
            <person name="Galac M."/>
        </authorList>
    </citation>
    <scope>NUCLEOTIDE SEQUENCE [LARGE SCALE GENOMIC DNA]</scope>
    <source>
        <strain evidence="1 2">EAF2021</strain>
    </source>
</reference>
<accession>A0ABR2L6M4</accession>
<dbReference type="InterPro" id="IPR016024">
    <property type="entry name" value="ARM-type_fold"/>
</dbReference>
<dbReference type="Gene3D" id="1.25.10.10">
    <property type="entry name" value="Leucine-rich Repeat Variant"/>
    <property type="match status" value="1"/>
</dbReference>
<evidence type="ECO:0000313" key="2">
    <source>
        <dbReference type="Proteomes" id="UP001470230"/>
    </source>
</evidence>
<dbReference type="Proteomes" id="UP001470230">
    <property type="component" value="Unassembled WGS sequence"/>
</dbReference>
<dbReference type="Pfam" id="PF01603">
    <property type="entry name" value="B56"/>
    <property type="match status" value="1"/>
</dbReference>
<organism evidence="1 2">
    <name type="scientific">Tritrichomonas musculus</name>
    <dbReference type="NCBI Taxonomy" id="1915356"/>
    <lineage>
        <taxon>Eukaryota</taxon>
        <taxon>Metamonada</taxon>
        <taxon>Parabasalia</taxon>
        <taxon>Tritrichomonadida</taxon>
        <taxon>Tritrichomonadidae</taxon>
        <taxon>Tritrichomonas</taxon>
    </lineage>
</organism>
<dbReference type="InterPro" id="IPR011989">
    <property type="entry name" value="ARM-like"/>
</dbReference>
<sequence>MNLMQRYQRNQSIINQSKNEDSSQSQIRKLYLSSVHKPMLDPLDQPAPPPNQCSNYNSKPNTVLRTNSNFSQPIKLDNQKSLSNQCIISQSKYAQKEKDIPKKNDITDTGQNKNIQKIPICDYEKNKTGIYSKYSNDTFSEKRPNIELPQIERLPSIFKKNYLATEEDEMKFKKILKAKFDLINTKLDFANLEMDRPAKQVRLSTINEICQTFMGKNSTFNKEKDEEQLSPNRNYEIYKMIFDFLSDIIFRPTSEPFAKFMFSDDMITITNMELGQTSLCYNALNFSLKDPRLSAHSKCQLFDRKFIQKLFHKFFVPDSGERSLLAQFILDILNFSPEDHSLLVLSSCYNEILMYLQGFYRLLYVLMPSLSVLFNIYNGNVQTKTINNSVDISYFYNDYFQFILPVLGSLHFTSCSQQMVQIIELFVSKGNDDTVFKTVKALLKYFPLTKSSKTLIFISLLSTSLPKLNSFHMRKVTRRLISIVTFCSTSPHFIVSQTCSLLFSVQCIENLIVENSKLVLPLAFTQLNEAMNDAWSEEARGTIKDILERLQKADTQLYNELCSCQKVELKEKYHSLSIRTSQKNLETWKLIAREASQKDRGINLNDALKNIENSFMVDPSLSKYEESVRTTFMLPAVYDSNSQKVTKSFGGGKGPNAGESKNKFSFFFGWIKKRSKEKKK</sequence>
<keyword evidence="2" id="KW-1185">Reference proteome</keyword>